<dbReference type="InterPro" id="IPR036554">
    <property type="entry name" value="GHMP_kinase_C_sf"/>
</dbReference>
<dbReference type="InterPro" id="IPR006206">
    <property type="entry name" value="Mevalonate/galactokinase"/>
</dbReference>
<sequence>MSSSTGATSNKNHRFDAVPAVKTLADIYPSAGALGEQGARWDRLASAFADIYGRAPAFVARAPGRVNIIGDHVDHQGFSCLPAAIEKDVLMAVSVVPALDAADPIEFYLANTRERFKPVTLTAPSVLETDGIELIHHDEGAQRWGNYFAVAWKGLHSHLPPSVLSASSRPRTINILVDGTIPPESSLSSSAAMTVCSSLVILEAFGARSLVDRTEMAEVAIESERLVGVNSGGMDQAASIFGVPSHALHIAFKPKLLATPTALPRIDPPMQFVIVNTLVVSDKKVTGPIHYNLRTVELRMASRILQRRLALALPSFTTASGSVEEDVTVRSIFKAWLAQQQQGQASADEDVGDETEEQLSAFVKVALDHLPEGAVTRAQVEEATGLSGEAYDKEFLQRFPIRADTFKLRARVSHVLSESARVLAFKSVCAQAAGSSSSGAEAYKQLAELMNASHASLRDEFGSSCAELDEIVDIALKNGAWAARQTGAGWGGSAVTLVPQPDVARFIEAVRTGYYAKRYSSSADPSSPQYKSAEELESAVLVSEPAGGACIYHV</sequence>
<dbReference type="InterPro" id="IPR019539">
    <property type="entry name" value="GalKase_N"/>
</dbReference>
<dbReference type="PRINTS" id="PR00473">
    <property type="entry name" value="GALCTOKINASE"/>
</dbReference>
<feature type="domain" description="Galactokinase N-terminal" evidence="6">
    <location>
        <begin position="47"/>
        <end position="94"/>
    </location>
</feature>
<evidence type="ECO:0000256" key="2">
    <source>
        <dbReference type="ARBA" id="ARBA00022741"/>
    </source>
</evidence>
<dbReference type="InterPro" id="IPR013750">
    <property type="entry name" value="GHMP_kinase_C_dom"/>
</dbReference>
<dbReference type="GO" id="GO:0006012">
    <property type="term" value="P:galactose metabolic process"/>
    <property type="evidence" value="ECO:0007669"/>
    <property type="project" value="InterPro"/>
</dbReference>
<accession>A0AAN6G7X3</accession>
<dbReference type="GO" id="GO:0004335">
    <property type="term" value="F:galactokinase activity"/>
    <property type="evidence" value="ECO:0007669"/>
    <property type="project" value="UniProtKB-EC"/>
</dbReference>
<comment type="similarity">
    <text evidence="1">Belongs to the GHMP kinase family. GalK subfamily.</text>
</comment>
<dbReference type="PANTHER" id="PTHR10457:SF7">
    <property type="entry name" value="GALACTOKINASE-RELATED"/>
    <property type="match status" value="1"/>
</dbReference>
<proteinExistence type="inferred from homology"/>
<dbReference type="GO" id="GO:0005524">
    <property type="term" value="F:ATP binding"/>
    <property type="evidence" value="ECO:0007669"/>
    <property type="project" value="UniProtKB-KW"/>
</dbReference>
<dbReference type="SUPFAM" id="SSF55060">
    <property type="entry name" value="GHMP Kinase, C-terminal domain"/>
    <property type="match status" value="1"/>
</dbReference>
<evidence type="ECO:0000259" key="6">
    <source>
        <dbReference type="Pfam" id="PF10509"/>
    </source>
</evidence>
<evidence type="ECO:0000313" key="7">
    <source>
        <dbReference type="EMBL" id="KAK0526607.1"/>
    </source>
</evidence>
<evidence type="ECO:0000256" key="3">
    <source>
        <dbReference type="ARBA" id="ARBA00022840"/>
    </source>
</evidence>
<dbReference type="GO" id="GO:0005829">
    <property type="term" value="C:cytosol"/>
    <property type="evidence" value="ECO:0007669"/>
    <property type="project" value="TreeGrafter"/>
</dbReference>
<keyword evidence="8" id="KW-1185">Reference proteome</keyword>
<dbReference type="Pfam" id="PF00288">
    <property type="entry name" value="GHMP_kinases_N"/>
    <property type="match status" value="1"/>
</dbReference>
<comment type="caution">
    <text evidence="7">The sequence shown here is derived from an EMBL/GenBank/DDBJ whole genome shotgun (WGS) entry which is preliminary data.</text>
</comment>
<dbReference type="PANTHER" id="PTHR10457">
    <property type="entry name" value="MEVALONATE KINASE/GALACTOKINASE"/>
    <property type="match status" value="1"/>
</dbReference>
<dbReference type="InterPro" id="IPR000705">
    <property type="entry name" value="Galactokinase"/>
</dbReference>
<evidence type="ECO:0000313" key="8">
    <source>
        <dbReference type="Proteomes" id="UP001176521"/>
    </source>
</evidence>
<protein>
    <submittedName>
        <fullName evidence="7">Galactokinase</fullName>
        <ecNumber evidence="7">2.7.1.6</ecNumber>
    </submittedName>
</protein>
<evidence type="ECO:0000259" key="4">
    <source>
        <dbReference type="Pfam" id="PF00288"/>
    </source>
</evidence>
<dbReference type="PRINTS" id="PR00959">
    <property type="entry name" value="MEVGALKINASE"/>
</dbReference>
<organism evidence="7 8">
    <name type="scientific">Tilletia horrida</name>
    <dbReference type="NCBI Taxonomy" id="155126"/>
    <lineage>
        <taxon>Eukaryota</taxon>
        <taxon>Fungi</taxon>
        <taxon>Dikarya</taxon>
        <taxon>Basidiomycota</taxon>
        <taxon>Ustilaginomycotina</taxon>
        <taxon>Exobasidiomycetes</taxon>
        <taxon>Tilletiales</taxon>
        <taxon>Tilletiaceae</taxon>
        <taxon>Tilletia</taxon>
    </lineage>
</organism>
<dbReference type="InterPro" id="IPR020568">
    <property type="entry name" value="Ribosomal_Su5_D2-typ_SF"/>
</dbReference>
<dbReference type="InterPro" id="IPR014721">
    <property type="entry name" value="Ribsml_uS5_D2-typ_fold_subgr"/>
</dbReference>
<dbReference type="SUPFAM" id="SSF54211">
    <property type="entry name" value="Ribosomal protein S5 domain 2-like"/>
    <property type="match status" value="1"/>
</dbReference>
<keyword evidence="7" id="KW-0808">Transferase</keyword>
<dbReference type="Proteomes" id="UP001176521">
    <property type="component" value="Unassembled WGS sequence"/>
</dbReference>
<dbReference type="EMBL" id="JAPDMQ010000347">
    <property type="protein sequence ID" value="KAK0526607.1"/>
    <property type="molecule type" value="Genomic_DNA"/>
</dbReference>
<dbReference type="Gene3D" id="1.20.1440.340">
    <property type="match status" value="1"/>
</dbReference>
<feature type="domain" description="GHMP kinase N-terminal" evidence="4">
    <location>
        <begin position="166"/>
        <end position="242"/>
    </location>
</feature>
<reference evidence="7" key="1">
    <citation type="journal article" date="2023" name="PhytoFront">
        <title>Draft Genome Resources of Seven Strains of Tilletia horrida, Causal Agent of Kernel Smut of Rice.</title>
        <authorList>
            <person name="Khanal S."/>
            <person name="Antony Babu S."/>
            <person name="Zhou X.G."/>
        </authorList>
    </citation>
    <scope>NUCLEOTIDE SEQUENCE</scope>
    <source>
        <strain evidence="7">TX3</strain>
    </source>
</reference>
<feature type="domain" description="GHMP kinase C-terminal" evidence="5">
    <location>
        <begin position="443"/>
        <end position="515"/>
    </location>
</feature>
<dbReference type="EC" id="2.7.1.6" evidence="7"/>
<evidence type="ECO:0000256" key="1">
    <source>
        <dbReference type="ARBA" id="ARBA00006566"/>
    </source>
</evidence>
<keyword evidence="3" id="KW-0067">ATP-binding</keyword>
<keyword evidence="2" id="KW-0547">Nucleotide-binding</keyword>
<name>A0AAN6G7X3_9BASI</name>
<dbReference type="NCBIfam" id="TIGR00131">
    <property type="entry name" value="gal_kin"/>
    <property type="match status" value="1"/>
</dbReference>
<dbReference type="InterPro" id="IPR006204">
    <property type="entry name" value="GHMP_kinase_N_dom"/>
</dbReference>
<dbReference type="AlphaFoldDB" id="A0AAN6G7X3"/>
<evidence type="ECO:0000259" key="5">
    <source>
        <dbReference type="Pfam" id="PF08544"/>
    </source>
</evidence>
<dbReference type="PIRSF" id="PIRSF000530">
    <property type="entry name" value="Galactokinase"/>
    <property type="match status" value="1"/>
</dbReference>
<dbReference type="Pfam" id="PF08544">
    <property type="entry name" value="GHMP_kinases_C"/>
    <property type="match status" value="1"/>
</dbReference>
<dbReference type="Gene3D" id="3.30.70.3170">
    <property type="match status" value="1"/>
</dbReference>
<dbReference type="Gene3D" id="3.30.230.10">
    <property type="match status" value="1"/>
</dbReference>
<dbReference type="Pfam" id="PF10509">
    <property type="entry name" value="GalKase_gal_bdg"/>
    <property type="match status" value="1"/>
</dbReference>
<gene>
    <name evidence="7" type="primary">GAL1</name>
    <name evidence="7" type="ORF">OC842_005136</name>
</gene>